<dbReference type="RefSeq" id="WP_089715094.1">
    <property type="nucleotide sequence ID" value="NZ_FMAR01000018.1"/>
</dbReference>
<dbReference type="AlphaFoldDB" id="A0A1C4FXE1"/>
<evidence type="ECO:0000313" key="2">
    <source>
        <dbReference type="Proteomes" id="UP000242818"/>
    </source>
</evidence>
<organism evidence="1 2">
    <name type="scientific">Chitinophaga costaii</name>
    <dbReference type="NCBI Taxonomy" id="1335309"/>
    <lineage>
        <taxon>Bacteria</taxon>
        <taxon>Pseudomonadati</taxon>
        <taxon>Bacteroidota</taxon>
        <taxon>Chitinophagia</taxon>
        <taxon>Chitinophagales</taxon>
        <taxon>Chitinophagaceae</taxon>
        <taxon>Chitinophaga</taxon>
    </lineage>
</organism>
<keyword evidence="2" id="KW-1185">Reference proteome</keyword>
<evidence type="ECO:0000313" key="1">
    <source>
        <dbReference type="EMBL" id="SCC60542.1"/>
    </source>
</evidence>
<dbReference type="EMBL" id="FMAR01000018">
    <property type="protein sequence ID" value="SCC60542.1"/>
    <property type="molecule type" value="Genomic_DNA"/>
</dbReference>
<dbReference type="Proteomes" id="UP000242818">
    <property type="component" value="Unassembled WGS sequence"/>
</dbReference>
<reference evidence="1 2" key="1">
    <citation type="submission" date="2016-08" db="EMBL/GenBank/DDBJ databases">
        <authorList>
            <person name="Seilhamer J.J."/>
        </authorList>
    </citation>
    <scope>NUCLEOTIDE SEQUENCE [LARGE SCALE GENOMIC DNA]</scope>
    <source>
        <strain evidence="1 2">A37T2</strain>
    </source>
</reference>
<dbReference type="PANTHER" id="PTHR39186">
    <property type="entry name" value="DUF2071 FAMILY PROTEIN"/>
    <property type="match status" value="1"/>
</dbReference>
<evidence type="ECO:0008006" key="3">
    <source>
        <dbReference type="Google" id="ProtNLM"/>
    </source>
</evidence>
<dbReference type="OrthoDB" id="1421826at2"/>
<gene>
    <name evidence="1" type="ORF">GA0116948_1188</name>
</gene>
<dbReference type="InterPro" id="IPR018644">
    <property type="entry name" value="DUF2071"/>
</dbReference>
<dbReference type="STRING" id="1335309.GA0116948_1188"/>
<dbReference type="PANTHER" id="PTHR39186:SF1">
    <property type="entry name" value="DUF2071 DOMAIN-CONTAINING PROTEIN"/>
    <property type="match status" value="1"/>
</dbReference>
<name>A0A1C4FXE1_9BACT</name>
<accession>A0A1C4FXE1</accession>
<protein>
    <recommendedName>
        <fullName evidence="3">DUF2071 domain-containing protein</fullName>
    </recommendedName>
</protein>
<proteinExistence type="predicted"/>
<sequence>MSNSIFLTAEWRKLAMANYAVDPGLLQRYVPRGTELDTWNATCYVSLVAFMFERTCVMGCRIPFHQDFEEVNLRFYVRYKDGGNWKRGVVFIREFVPLRMVTFVANTFYDECYQTFPMRHTITIAPETLEVEYKWKKGDWNRFGVTAANKPFTLIAGSQEEFITEHFWGYGARGPQLSEYQVAHDPWQLYPVNSYMMDVNFEACYGTDFRFLQGNEPTSVFLAEGSEIQVYKDRKISI</sequence>
<dbReference type="Pfam" id="PF09844">
    <property type="entry name" value="DUF2071"/>
    <property type="match status" value="1"/>
</dbReference>